<sequence>MCRLTDLPDELLQDVLSLLPAVDLASISATCRTLYRQSQDEKLWQRLVNANIPNKITKPGIFNTFRDLYSAHHPYWFLPRNKVWFSDNESTGTLIISRYDNRRGVVEAFRLVAELGDEIAVPWQTHPDVEIQPFNPRLRLWLDDPVIELRNPERLPLRDRQYSRDQFKMTMANRTARVCSSFALCRGSLGTTPRIRNDFLWPPVTIPGERSVRKHHELLIDETSNTYKHLQRIRENPDRISETSFYLLKWPHFGVGQPILPRQPVDQTWIFSTLDPTLYTPTKDKPFQGIWVGDYNFHKCEFLLFLQRDPGEPAPLTNNGRRHLRAMLGGARLFEETHHNNDDIINDEDEAGIAAAEEEVVLLNGQFEDAFERASLPDTQPSNEAEEYNGVRFQGRLEGIKLTGDPNIPRGEISFVAEDIGPKGLMGVSQDEEFRGARVVKSKGHIAFQHYTDDQWVNTQLFLISPDYVAQYWEPMNHISFFRRVNIDEFTKV</sequence>
<dbReference type="PANTHER" id="PTHR10706">
    <property type="entry name" value="F-BOX FAMILY PROTEIN"/>
    <property type="match status" value="1"/>
</dbReference>
<dbReference type="SUPFAM" id="SSF81383">
    <property type="entry name" value="F-box domain"/>
    <property type="match status" value="1"/>
</dbReference>
<dbReference type="AlphaFoldDB" id="A0A364KZY3"/>
<evidence type="ECO:0000313" key="5">
    <source>
        <dbReference type="Proteomes" id="UP000249363"/>
    </source>
</evidence>
<organism evidence="4 5">
    <name type="scientific">Talaromyces amestolkiae</name>
    <dbReference type="NCBI Taxonomy" id="1196081"/>
    <lineage>
        <taxon>Eukaryota</taxon>
        <taxon>Fungi</taxon>
        <taxon>Dikarya</taxon>
        <taxon>Ascomycota</taxon>
        <taxon>Pezizomycotina</taxon>
        <taxon>Eurotiomycetes</taxon>
        <taxon>Eurotiomycetidae</taxon>
        <taxon>Eurotiales</taxon>
        <taxon>Trichocomaceae</taxon>
        <taxon>Talaromyces</taxon>
        <taxon>Talaromyces sect. Talaromyces</taxon>
    </lineage>
</organism>
<keyword evidence="2" id="KW-0833">Ubl conjugation pathway</keyword>
<dbReference type="InterPro" id="IPR045048">
    <property type="entry name" value="FBXO31/39"/>
</dbReference>
<dbReference type="RefSeq" id="XP_040733614.1">
    <property type="nucleotide sequence ID" value="XM_040877551.1"/>
</dbReference>
<name>A0A364KZY3_TALAM</name>
<proteinExistence type="predicted"/>
<evidence type="ECO:0000259" key="3">
    <source>
        <dbReference type="PROSITE" id="PS50181"/>
    </source>
</evidence>
<dbReference type="PROSITE" id="PS50181">
    <property type="entry name" value="FBOX"/>
    <property type="match status" value="1"/>
</dbReference>
<dbReference type="PANTHER" id="PTHR10706:SF130">
    <property type="entry name" value="F-BOX ONLY PROTEIN 31"/>
    <property type="match status" value="1"/>
</dbReference>
<dbReference type="InterPro" id="IPR001810">
    <property type="entry name" value="F-box_dom"/>
</dbReference>
<dbReference type="STRING" id="1196081.A0A364KZY3"/>
<dbReference type="Pfam" id="PF12937">
    <property type="entry name" value="F-box-like"/>
    <property type="match status" value="1"/>
</dbReference>
<accession>A0A364KZY3</accession>
<protein>
    <recommendedName>
        <fullName evidence="3">F-box domain-containing protein</fullName>
    </recommendedName>
</protein>
<gene>
    <name evidence="4" type="ORF">BHQ10_005110</name>
</gene>
<feature type="domain" description="F-box" evidence="3">
    <location>
        <begin position="1"/>
        <end position="47"/>
    </location>
</feature>
<dbReference type="SMART" id="SM00256">
    <property type="entry name" value="FBOX"/>
    <property type="match status" value="1"/>
</dbReference>
<comment type="caution">
    <text evidence="4">The sequence shown here is derived from an EMBL/GenBank/DDBJ whole genome shotgun (WGS) entry which is preliminary data.</text>
</comment>
<dbReference type="GeneID" id="63794326"/>
<dbReference type="Proteomes" id="UP000249363">
    <property type="component" value="Unassembled WGS sequence"/>
</dbReference>
<dbReference type="InterPro" id="IPR036047">
    <property type="entry name" value="F-box-like_dom_sf"/>
</dbReference>
<evidence type="ECO:0000256" key="1">
    <source>
        <dbReference type="ARBA" id="ARBA00004906"/>
    </source>
</evidence>
<evidence type="ECO:0000313" key="4">
    <source>
        <dbReference type="EMBL" id="RAO69098.1"/>
    </source>
</evidence>
<reference evidence="4 5" key="1">
    <citation type="journal article" date="2017" name="Biotechnol. Biofuels">
        <title>Differential beta-glucosidase expression as a function of carbon source availability in Talaromyces amestolkiae: a genomic and proteomic approach.</title>
        <authorList>
            <person name="de Eugenio L.I."/>
            <person name="Mendez-Liter J.A."/>
            <person name="Nieto-Dominguez M."/>
            <person name="Alonso L."/>
            <person name="Gil-Munoz J."/>
            <person name="Barriuso J."/>
            <person name="Prieto A."/>
            <person name="Martinez M.J."/>
        </authorList>
    </citation>
    <scope>NUCLEOTIDE SEQUENCE [LARGE SCALE GENOMIC DNA]</scope>
    <source>
        <strain evidence="4 5">CIB</strain>
    </source>
</reference>
<dbReference type="EMBL" id="MIKG01000009">
    <property type="protein sequence ID" value="RAO69098.1"/>
    <property type="molecule type" value="Genomic_DNA"/>
</dbReference>
<dbReference type="OrthoDB" id="722566at2759"/>
<dbReference type="UniPathway" id="UPA00143"/>
<comment type="pathway">
    <text evidence="1">Protein modification; protein ubiquitination.</text>
</comment>
<dbReference type="GO" id="GO:0016567">
    <property type="term" value="P:protein ubiquitination"/>
    <property type="evidence" value="ECO:0007669"/>
    <property type="project" value="UniProtKB-UniPathway"/>
</dbReference>
<evidence type="ECO:0000256" key="2">
    <source>
        <dbReference type="ARBA" id="ARBA00022786"/>
    </source>
</evidence>
<dbReference type="Gene3D" id="1.20.1280.50">
    <property type="match status" value="1"/>
</dbReference>
<keyword evidence="5" id="KW-1185">Reference proteome</keyword>
<dbReference type="Pfam" id="PF12014">
    <property type="entry name" value="Cyclin_D1_bind"/>
    <property type="match status" value="1"/>
</dbReference>